<dbReference type="InterPro" id="IPR006076">
    <property type="entry name" value="FAD-dep_OxRdtase"/>
</dbReference>
<dbReference type="PANTHER" id="PTHR13847">
    <property type="entry name" value="SARCOSINE DEHYDROGENASE-RELATED"/>
    <property type="match status" value="1"/>
</dbReference>
<dbReference type="Proteomes" id="UP000318815">
    <property type="component" value="Unassembled WGS sequence"/>
</dbReference>
<dbReference type="RefSeq" id="WP_146304247.1">
    <property type="nucleotide sequence ID" value="NZ_VOHS01000004.1"/>
</dbReference>
<dbReference type="Pfam" id="PF01266">
    <property type="entry name" value="DAO"/>
    <property type="match status" value="1"/>
</dbReference>
<feature type="domain" description="FAD dependent oxidoreductase" evidence="1">
    <location>
        <begin position="30"/>
        <end position="383"/>
    </location>
</feature>
<accession>A0A5C6LVT8</accession>
<dbReference type="AlphaFoldDB" id="A0A5C6LVT8"/>
<evidence type="ECO:0000313" key="3">
    <source>
        <dbReference type="Proteomes" id="UP000318815"/>
    </source>
</evidence>
<name>A0A5C6LVT8_9BACT</name>
<reference evidence="2 3" key="1">
    <citation type="submission" date="2019-08" db="EMBL/GenBank/DDBJ databases">
        <title>Whole genome sequencing of chitin degrading bacteria Chitinophaga pinensis YS16.</title>
        <authorList>
            <person name="Singh R.P."/>
            <person name="Manchanda G."/>
            <person name="Maurya I.K."/>
            <person name="Joshi N.K."/>
            <person name="Srivastava A.K."/>
        </authorList>
    </citation>
    <scope>NUCLEOTIDE SEQUENCE [LARGE SCALE GENOMIC DNA]</scope>
    <source>
        <strain evidence="2 3">YS-16</strain>
    </source>
</reference>
<dbReference type="InterPro" id="IPR036188">
    <property type="entry name" value="FAD/NAD-bd_sf"/>
</dbReference>
<dbReference type="Gene3D" id="3.50.50.60">
    <property type="entry name" value="FAD/NAD(P)-binding domain"/>
    <property type="match status" value="1"/>
</dbReference>
<comment type="caution">
    <text evidence="2">The sequence shown here is derived from an EMBL/GenBank/DDBJ whole genome shotgun (WGS) entry which is preliminary data.</text>
</comment>
<organism evidence="2 3">
    <name type="scientific">Chitinophaga pinensis</name>
    <dbReference type="NCBI Taxonomy" id="79329"/>
    <lineage>
        <taxon>Bacteria</taxon>
        <taxon>Pseudomonadati</taxon>
        <taxon>Bacteroidota</taxon>
        <taxon>Chitinophagia</taxon>
        <taxon>Chitinophagales</taxon>
        <taxon>Chitinophagaceae</taxon>
        <taxon>Chitinophaga</taxon>
    </lineage>
</organism>
<evidence type="ECO:0000313" key="2">
    <source>
        <dbReference type="EMBL" id="TWW01525.1"/>
    </source>
</evidence>
<dbReference type="EMBL" id="VOHS01000004">
    <property type="protein sequence ID" value="TWW01525.1"/>
    <property type="molecule type" value="Genomic_DNA"/>
</dbReference>
<dbReference type="GO" id="GO:0005737">
    <property type="term" value="C:cytoplasm"/>
    <property type="evidence" value="ECO:0007669"/>
    <property type="project" value="TreeGrafter"/>
</dbReference>
<dbReference type="SUPFAM" id="SSF51905">
    <property type="entry name" value="FAD/NAD(P)-binding domain"/>
    <property type="match status" value="1"/>
</dbReference>
<proteinExistence type="predicted"/>
<gene>
    <name evidence="2" type="ORF">FEF09_05885</name>
</gene>
<dbReference type="PANTHER" id="PTHR13847:SF201">
    <property type="entry name" value="PUTATIBE OXIDOREDUCTASE"/>
    <property type="match status" value="1"/>
</dbReference>
<evidence type="ECO:0000259" key="1">
    <source>
        <dbReference type="Pfam" id="PF01266"/>
    </source>
</evidence>
<protein>
    <submittedName>
        <fullName evidence="2">FAD-binding oxidoreductase</fullName>
    </submittedName>
</protein>
<keyword evidence="3" id="KW-1185">Reference proteome</keyword>
<dbReference type="OrthoDB" id="571248at2"/>
<dbReference type="Gene3D" id="3.30.9.10">
    <property type="entry name" value="D-Amino Acid Oxidase, subunit A, domain 2"/>
    <property type="match status" value="1"/>
</dbReference>
<sequence>MDLQSGYPYSLVRYGLPFNYPRLNRDLSTDVLIIGGGISGALAAFYLTEAGIPAIVVDARTIGLGSTCASTSLLQYEIDIPLTELSEKIGEKNAVTAYHLCYESISALEKICKKIKAPWFDRKESLFVASYKKDLALIQKEFAARKAAGFEVDYWDAETIRKNMGFDAPGAIYSAVAAQTDAYMLTHSLHQYNIGKGMEVFDKTAVTDIAHTRNGVTVTTSEGYNIKAKHLVVATGYEASQYIKEPLIELRSTYAIVSERVADDDCCWYNDCLIWETKDPYLYMRPTMDKRLLVGGRDEEFYNPSRRDKLIHKKAAALKSDFGKKFPHIPFIPEFKWTGTFITTADGLPFIGNYPAMPRTLFALGFGGNGITFSQIAAKMLTDIILGKKDKVQSMFAFGRGE</sequence>